<dbReference type="KEGG" id="dord:105988652"/>
<dbReference type="Pfam" id="PF05724">
    <property type="entry name" value="TPMT"/>
    <property type="match status" value="1"/>
</dbReference>
<evidence type="ECO:0000256" key="9">
    <source>
        <dbReference type="ARBA" id="ARBA00022679"/>
    </source>
</evidence>
<dbReference type="Proteomes" id="UP000081671">
    <property type="component" value="Unplaced"/>
</dbReference>
<dbReference type="PANTHER" id="PTHR10259">
    <property type="entry name" value="THIOPURINE S-METHYLTRANSFERASE"/>
    <property type="match status" value="1"/>
</dbReference>
<comment type="function">
    <text evidence="13">Catalyzes the S-methylation of thiopurine drugs such as 6-mercaptopurine (also called mercaptopurine, 6-MP or its brand name Purinethol) using S-adenosyl-L-methionine as the methyl donor. TPMT activity modulates the cytotoxic effects of thiopurine prodrugs. A natural substrate for this enzyme has yet to be identified.</text>
</comment>
<keyword evidence="8" id="KW-0489">Methyltransferase</keyword>
<dbReference type="RefSeq" id="XP_012875771.1">
    <property type="nucleotide sequence ID" value="XM_013020317.1"/>
</dbReference>
<comment type="subcellular location">
    <subcellularLocation>
        <location evidence="2">Cytoplasm</location>
    </subcellularLocation>
</comment>
<reference evidence="15" key="1">
    <citation type="submission" date="2025-08" db="UniProtKB">
        <authorList>
            <consortium name="RefSeq"/>
        </authorList>
    </citation>
    <scope>IDENTIFICATION</scope>
    <source>
        <tissue evidence="15">Kidney</tissue>
    </source>
</reference>
<name>A0A1S3FGZ4_DIPOR</name>
<evidence type="ECO:0000256" key="4">
    <source>
        <dbReference type="ARBA" id="ARBA00011245"/>
    </source>
</evidence>
<dbReference type="InterPro" id="IPR008854">
    <property type="entry name" value="TPMT"/>
</dbReference>
<dbReference type="GeneID" id="105988652"/>
<comment type="catalytic activity">
    <reaction evidence="1">
        <text>S-adenosyl-L-methionine + a thiopurine = S-adenosyl-L-homocysteine + a thiopurine S-methylether.</text>
        <dbReference type="EC" id="2.1.1.67"/>
    </reaction>
</comment>
<evidence type="ECO:0000256" key="13">
    <source>
        <dbReference type="ARBA" id="ARBA00056325"/>
    </source>
</evidence>
<evidence type="ECO:0000256" key="3">
    <source>
        <dbReference type="ARBA" id="ARBA00008145"/>
    </source>
</evidence>
<dbReference type="OrthoDB" id="276151at2759"/>
<keyword evidence="9" id="KW-0808">Transferase</keyword>
<protein>
    <recommendedName>
        <fullName evidence="6">Thiopurine S-methyltransferase</fullName>
        <ecNumber evidence="5">2.1.1.67</ecNumber>
    </recommendedName>
    <alternativeName>
        <fullName evidence="11">Thiopurine methyltransferase</fullName>
    </alternativeName>
</protein>
<comment type="similarity">
    <text evidence="3">Belongs to the class I-like SAM-binding methyltransferase superfamily. TPMT family.</text>
</comment>
<proteinExistence type="inferred from homology"/>
<comment type="subunit">
    <text evidence="4">Monomer.</text>
</comment>
<evidence type="ECO:0000256" key="2">
    <source>
        <dbReference type="ARBA" id="ARBA00004496"/>
    </source>
</evidence>
<evidence type="ECO:0000256" key="1">
    <source>
        <dbReference type="ARBA" id="ARBA00000903"/>
    </source>
</evidence>
<accession>A0A1S3FGZ4</accession>
<dbReference type="AlphaFoldDB" id="A0A1S3FGZ4"/>
<evidence type="ECO:0000256" key="12">
    <source>
        <dbReference type="ARBA" id="ARBA00050801"/>
    </source>
</evidence>
<evidence type="ECO:0000256" key="6">
    <source>
        <dbReference type="ARBA" id="ARBA00017854"/>
    </source>
</evidence>
<evidence type="ECO:0000256" key="5">
    <source>
        <dbReference type="ARBA" id="ARBA00011905"/>
    </source>
</evidence>
<dbReference type="SUPFAM" id="SSF53335">
    <property type="entry name" value="S-adenosyl-L-methionine-dependent methyltransferases"/>
    <property type="match status" value="1"/>
</dbReference>
<evidence type="ECO:0000313" key="15">
    <source>
        <dbReference type="RefSeq" id="XP_012875771.1"/>
    </source>
</evidence>
<dbReference type="FunFam" id="3.40.50.150:FF:000101">
    <property type="entry name" value="Thiopurine S-methyltransferase"/>
    <property type="match status" value="1"/>
</dbReference>
<dbReference type="InterPro" id="IPR029063">
    <property type="entry name" value="SAM-dependent_MTases_sf"/>
</dbReference>
<dbReference type="Gene3D" id="3.40.50.150">
    <property type="entry name" value="Vaccinia Virus protein VP39"/>
    <property type="match status" value="1"/>
</dbReference>
<dbReference type="GO" id="GO:0005737">
    <property type="term" value="C:cytoplasm"/>
    <property type="evidence" value="ECO:0007669"/>
    <property type="project" value="UniProtKB-SubCell"/>
</dbReference>
<keyword evidence="7" id="KW-0963">Cytoplasm</keyword>
<dbReference type="InterPro" id="IPR025835">
    <property type="entry name" value="Thiopurine_S-MeTrfase"/>
</dbReference>
<sequence length="222" mass="25310">MIQKHHLMLKSSLILRYIRPEWLTGDTAFHQEKGNQLLKKYLETFLNGQSGPKIFFLLCGKAIEMRCFADQGHSVVGVEISELGIQEFFKEQNLSYSEEQLIEIPGATVFKSSSGNISPHCCSIFYLPRANTGNFDRIWYRGALVAINPDDRKRYTDIILPLSRKGFHYLLAVLSYDPTKHAGPQFYVTGAEIRGLFGTKCNISCLEKVDAFEECHKHWGID</sequence>
<evidence type="ECO:0000256" key="8">
    <source>
        <dbReference type="ARBA" id="ARBA00022603"/>
    </source>
</evidence>
<evidence type="ECO:0000256" key="7">
    <source>
        <dbReference type="ARBA" id="ARBA00022490"/>
    </source>
</evidence>
<comment type="catalytic activity">
    <reaction evidence="12">
        <text>mercaptopurine + S-adenosyl-L-methionine = 6-methylthiopurine + S-adenosyl-L-homocysteine + H(+)</text>
        <dbReference type="Rhea" id="RHEA:12609"/>
        <dbReference type="ChEBI" id="CHEBI:15378"/>
        <dbReference type="ChEBI" id="CHEBI:28279"/>
        <dbReference type="ChEBI" id="CHEBI:50667"/>
        <dbReference type="ChEBI" id="CHEBI:57856"/>
        <dbReference type="ChEBI" id="CHEBI:59789"/>
        <dbReference type="EC" id="2.1.1.67"/>
    </reaction>
</comment>
<evidence type="ECO:0000313" key="14">
    <source>
        <dbReference type="Proteomes" id="UP000081671"/>
    </source>
</evidence>
<dbReference type="GO" id="GO:0032259">
    <property type="term" value="P:methylation"/>
    <property type="evidence" value="ECO:0007669"/>
    <property type="project" value="UniProtKB-KW"/>
</dbReference>
<evidence type="ECO:0000256" key="11">
    <source>
        <dbReference type="ARBA" id="ARBA00031278"/>
    </source>
</evidence>
<dbReference type="PIRSF" id="PIRSF023956">
    <property type="entry name" value="Thiopurine_S-methyltransferase"/>
    <property type="match status" value="1"/>
</dbReference>
<gene>
    <name evidence="15" type="primary">LOC105988652</name>
</gene>
<dbReference type="PROSITE" id="PS51585">
    <property type="entry name" value="SAM_MT_TPMT"/>
    <property type="match status" value="1"/>
</dbReference>
<dbReference type="GO" id="GO:0008119">
    <property type="term" value="F:thiopurine S-methyltransferase activity"/>
    <property type="evidence" value="ECO:0007669"/>
    <property type="project" value="UniProtKB-EC"/>
</dbReference>
<organism evidence="14 15">
    <name type="scientific">Dipodomys ordii</name>
    <name type="common">Ord's kangaroo rat</name>
    <dbReference type="NCBI Taxonomy" id="10020"/>
    <lineage>
        <taxon>Eukaryota</taxon>
        <taxon>Metazoa</taxon>
        <taxon>Chordata</taxon>
        <taxon>Craniata</taxon>
        <taxon>Vertebrata</taxon>
        <taxon>Euteleostomi</taxon>
        <taxon>Mammalia</taxon>
        <taxon>Eutheria</taxon>
        <taxon>Euarchontoglires</taxon>
        <taxon>Glires</taxon>
        <taxon>Rodentia</taxon>
        <taxon>Castorimorpha</taxon>
        <taxon>Heteromyidae</taxon>
        <taxon>Dipodomyinae</taxon>
        <taxon>Dipodomys</taxon>
    </lineage>
</organism>
<dbReference type="PANTHER" id="PTHR10259:SF11">
    <property type="entry name" value="THIOPURINE S-METHYLTRANSFERASE"/>
    <property type="match status" value="1"/>
</dbReference>
<dbReference type="InParanoid" id="A0A1S3FGZ4"/>
<evidence type="ECO:0000256" key="10">
    <source>
        <dbReference type="ARBA" id="ARBA00022691"/>
    </source>
</evidence>
<dbReference type="EC" id="2.1.1.67" evidence="5"/>
<keyword evidence="14" id="KW-1185">Reference proteome</keyword>
<keyword evidence="10" id="KW-0949">S-adenosyl-L-methionine</keyword>